<evidence type="ECO:0000259" key="4">
    <source>
        <dbReference type="PROSITE" id="PS51203"/>
    </source>
</evidence>
<accession>G3JUC7</accession>
<feature type="region of interest" description="Disordered" evidence="2">
    <location>
        <begin position="489"/>
        <end position="532"/>
    </location>
</feature>
<dbReference type="AlphaFoldDB" id="G3JUC7"/>
<name>G3JUC7_CORMM</name>
<comment type="similarity">
    <text evidence="1">Belongs to the SGT1 family.</text>
</comment>
<feature type="domain" description="CS" evidence="4">
    <location>
        <begin position="314"/>
        <end position="404"/>
    </location>
</feature>
<dbReference type="OMA" id="KSGPKNW"/>
<dbReference type="VEuPathDB" id="FungiDB:CCM_09524"/>
<feature type="compositionally biased region" description="Polar residues" evidence="2">
    <location>
        <begin position="489"/>
        <end position="510"/>
    </location>
</feature>
<dbReference type="InterPro" id="IPR011990">
    <property type="entry name" value="TPR-like_helical_dom_sf"/>
</dbReference>
<dbReference type="KEGG" id="cmt:CCM_09524"/>
<dbReference type="Pfam" id="PF04969">
    <property type="entry name" value="CS"/>
    <property type="match status" value="1"/>
</dbReference>
<feature type="compositionally biased region" description="Acidic residues" evidence="2">
    <location>
        <begin position="461"/>
        <end position="470"/>
    </location>
</feature>
<dbReference type="EMBL" id="JH126407">
    <property type="protein sequence ID" value="EGX87901.1"/>
    <property type="molecule type" value="Genomic_DNA"/>
</dbReference>
<dbReference type="InParanoid" id="G3JUC7"/>
<dbReference type="Proteomes" id="UP000001610">
    <property type="component" value="Unassembled WGS sequence"/>
</dbReference>
<feature type="domain" description="SGS" evidence="3">
    <location>
        <begin position="445"/>
        <end position="532"/>
    </location>
</feature>
<dbReference type="InterPro" id="IPR044563">
    <property type="entry name" value="Sgt1-like"/>
</dbReference>
<dbReference type="OrthoDB" id="1898560at2759"/>
<evidence type="ECO:0000256" key="2">
    <source>
        <dbReference type="SAM" id="MobiDB-lite"/>
    </source>
</evidence>
<keyword evidence="6" id="KW-1185">Reference proteome</keyword>
<dbReference type="InterPro" id="IPR008978">
    <property type="entry name" value="HSP20-like_chaperone"/>
</dbReference>
<dbReference type="Gene3D" id="1.25.40.10">
    <property type="entry name" value="Tetratricopeptide repeat domain"/>
    <property type="match status" value="1"/>
</dbReference>
<sequence>MKKHLDSTIAAWRPAVALVTTNQLCQREFLTSSSSVPPKPIPPTRRSPVIFSHLIVRNELQVVPGMSHITLAQQGLAAAEAKDWDGAITKLSAALQSSPNPAWLIARSKVLINLGRFAEGLDDANLAWHTAFARGKRPLMIEANYRRAVAYFRLGRLADADACCVYAMRLIKGAAATDSGEDPVAHLRDPVTGRWTATAADAIQEARKDDESAGGRSGGGLAALAMGSAGSGQPQVKEWRMASTLRIQILSAMQKLPADDPARTATATAKPEEKKLADLSGTTEAGKPADEPASTQAPALTQPPAAAKPTVPSDTPLRLQEFQSNTNMSVSIFSKGVNKETLKVDFQPRSVHLDRVIYPSGDEKAFQLDLWGEIDTTASKYTVTPNKVELSLVKKTPGKWAQLKSDGNPIAQADAALEEAATGVTKASKPVVAATADTTKAATPAYPTSSRTGPKNWDTLDVGDDGKDDEDGGDVNIFFKKLFKNATPEQQRAMQKSFTESNGTSLSTDWSDVKDRTVETVPPSGVEPKKWN</sequence>
<dbReference type="InterPro" id="IPR007699">
    <property type="entry name" value="SGS_dom"/>
</dbReference>
<dbReference type="STRING" id="983644.G3JUC7"/>
<feature type="region of interest" description="Disordered" evidence="2">
    <location>
        <begin position="205"/>
        <end position="236"/>
    </location>
</feature>
<feature type="compositionally biased region" description="Low complexity" evidence="2">
    <location>
        <begin position="222"/>
        <end position="232"/>
    </location>
</feature>
<dbReference type="PANTHER" id="PTHR45862">
    <property type="entry name" value="PROTEIN SGT1 HOMOLOG"/>
    <property type="match status" value="1"/>
</dbReference>
<gene>
    <name evidence="5" type="ORF">CCM_09524</name>
</gene>
<dbReference type="GeneID" id="18171526"/>
<dbReference type="SUPFAM" id="SSF49764">
    <property type="entry name" value="HSP20-like chaperones"/>
    <property type="match status" value="1"/>
</dbReference>
<dbReference type="SUPFAM" id="SSF48452">
    <property type="entry name" value="TPR-like"/>
    <property type="match status" value="1"/>
</dbReference>
<feature type="region of interest" description="Disordered" evidence="2">
    <location>
        <begin position="442"/>
        <end position="470"/>
    </location>
</feature>
<feature type="compositionally biased region" description="Low complexity" evidence="2">
    <location>
        <begin position="292"/>
        <end position="310"/>
    </location>
</feature>
<dbReference type="Pfam" id="PF05002">
    <property type="entry name" value="SGS"/>
    <property type="match status" value="1"/>
</dbReference>
<proteinExistence type="inferred from homology"/>
<dbReference type="GO" id="GO:0051087">
    <property type="term" value="F:protein-folding chaperone binding"/>
    <property type="evidence" value="ECO:0007669"/>
    <property type="project" value="InterPro"/>
</dbReference>
<dbReference type="RefSeq" id="XP_006674720.1">
    <property type="nucleotide sequence ID" value="XM_006674657.1"/>
</dbReference>
<dbReference type="InterPro" id="IPR007052">
    <property type="entry name" value="CS_dom"/>
</dbReference>
<feature type="region of interest" description="Disordered" evidence="2">
    <location>
        <begin position="258"/>
        <end position="315"/>
    </location>
</feature>
<organism evidence="5 6">
    <name type="scientific">Cordyceps militaris (strain CM01)</name>
    <name type="common">Caterpillar fungus</name>
    <dbReference type="NCBI Taxonomy" id="983644"/>
    <lineage>
        <taxon>Eukaryota</taxon>
        <taxon>Fungi</taxon>
        <taxon>Dikarya</taxon>
        <taxon>Ascomycota</taxon>
        <taxon>Pezizomycotina</taxon>
        <taxon>Sordariomycetes</taxon>
        <taxon>Hypocreomycetidae</taxon>
        <taxon>Hypocreales</taxon>
        <taxon>Cordycipitaceae</taxon>
        <taxon>Cordyceps</taxon>
    </lineage>
</organism>
<evidence type="ECO:0000313" key="6">
    <source>
        <dbReference type="Proteomes" id="UP000001610"/>
    </source>
</evidence>
<dbReference type="CDD" id="cd06466">
    <property type="entry name" value="p23_CS_SGT1_like"/>
    <property type="match status" value="1"/>
</dbReference>
<dbReference type="eggNOG" id="KOG1309">
    <property type="taxonomic scope" value="Eukaryota"/>
</dbReference>
<reference evidence="5 6" key="1">
    <citation type="journal article" date="2011" name="Genome Biol.">
        <title>Genome sequence of the insect pathogenic fungus Cordyceps militaris, a valued traditional Chinese medicine.</title>
        <authorList>
            <person name="Zheng P."/>
            <person name="Xia Y."/>
            <person name="Xiao G."/>
            <person name="Xiong C."/>
            <person name="Hu X."/>
            <person name="Zhang S."/>
            <person name="Zheng H."/>
            <person name="Huang Y."/>
            <person name="Zhou Y."/>
            <person name="Wang S."/>
            <person name="Zhao G.P."/>
            <person name="Liu X."/>
            <person name="St Leger R.J."/>
            <person name="Wang C."/>
        </authorList>
    </citation>
    <scope>NUCLEOTIDE SEQUENCE [LARGE SCALE GENOMIC DNA]</scope>
    <source>
        <strain evidence="5 6">CM01</strain>
    </source>
</reference>
<evidence type="ECO:0000313" key="5">
    <source>
        <dbReference type="EMBL" id="EGX87901.1"/>
    </source>
</evidence>
<protein>
    <submittedName>
        <fullName evidence="5">SGT1 and CS domain containing protein</fullName>
    </submittedName>
</protein>
<evidence type="ECO:0000259" key="3">
    <source>
        <dbReference type="PROSITE" id="PS51048"/>
    </source>
</evidence>
<dbReference type="HOGENOM" id="CLU_039532_3_1_1"/>
<dbReference type="Gene3D" id="2.60.40.790">
    <property type="match status" value="1"/>
</dbReference>
<evidence type="ECO:0000256" key="1">
    <source>
        <dbReference type="ARBA" id="ARBA00008509"/>
    </source>
</evidence>
<dbReference type="PROSITE" id="PS51203">
    <property type="entry name" value="CS"/>
    <property type="match status" value="1"/>
</dbReference>
<dbReference type="PROSITE" id="PS51048">
    <property type="entry name" value="SGS"/>
    <property type="match status" value="1"/>
</dbReference>